<dbReference type="PANTHER" id="PTHR43223:SF1">
    <property type="entry name" value="ALKYL_ARYL-SULFATASE BDS1"/>
    <property type="match status" value="1"/>
</dbReference>
<dbReference type="EC" id="3.1.6.21" evidence="6"/>
<dbReference type="GO" id="GO:0046872">
    <property type="term" value="F:metal ion binding"/>
    <property type="evidence" value="ECO:0007669"/>
    <property type="project" value="UniProtKB-KW"/>
</dbReference>
<dbReference type="InterPro" id="IPR052195">
    <property type="entry name" value="Bact_Alkyl/Aryl-Sulfatase"/>
</dbReference>
<dbReference type="InterPro" id="IPR044097">
    <property type="entry name" value="Bds1/SdsA1_MBL-fold"/>
</dbReference>
<dbReference type="Pfam" id="PF14863">
    <property type="entry name" value="Alkyl_sulf_dimr"/>
    <property type="match status" value="1"/>
</dbReference>
<dbReference type="SUPFAM" id="SSF56281">
    <property type="entry name" value="Metallo-hydrolase/oxidoreductase"/>
    <property type="match status" value="1"/>
</dbReference>
<dbReference type="EMBL" id="DSRP01000766">
    <property type="protein sequence ID" value="HGG93472.1"/>
    <property type="molecule type" value="Genomic_DNA"/>
</dbReference>
<keyword evidence="3 11" id="KW-0378">Hydrolase</keyword>
<dbReference type="GO" id="GO:0018909">
    <property type="term" value="P:dodecyl sulfate metabolic process"/>
    <property type="evidence" value="ECO:0007669"/>
    <property type="project" value="InterPro"/>
</dbReference>
<evidence type="ECO:0000313" key="11">
    <source>
        <dbReference type="EMBL" id="HGG93472.1"/>
    </source>
</evidence>
<keyword evidence="2" id="KW-0479">Metal-binding</keyword>
<dbReference type="PANTHER" id="PTHR43223">
    <property type="entry name" value="ALKYL/ARYL-SULFATASE"/>
    <property type="match status" value="1"/>
</dbReference>
<feature type="signal peptide" evidence="9">
    <location>
        <begin position="1"/>
        <end position="24"/>
    </location>
</feature>
<dbReference type="InterPro" id="IPR036527">
    <property type="entry name" value="SCP2_sterol-bd_dom_sf"/>
</dbReference>
<dbReference type="Pfam" id="PF00753">
    <property type="entry name" value="Lactamase_B"/>
    <property type="match status" value="1"/>
</dbReference>
<dbReference type="InterPro" id="IPR029229">
    <property type="entry name" value="Alkyl_sulf_C"/>
</dbReference>
<comment type="caution">
    <text evidence="11">The sequence shown here is derived from an EMBL/GenBank/DDBJ whole genome shotgun (WGS) entry which is preliminary data.</text>
</comment>
<dbReference type="FunFam" id="1.25.40.880:FF:000001">
    <property type="entry name" value="SDS hydrolase SdsA1"/>
    <property type="match status" value="1"/>
</dbReference>
<keyword evidence="4" id="KW-0862">Zinc</keyword>
<evidence type="ECO:0000256" key="4">
    <source>
        <dbReference type="ARBA" id="ARBA00022833"/>
    </source>
</evidence>
<sequence>MPAAKAVGCGVVSLVLLAWSVCLAAPPCPDGAACASAPKPATATTRAANEKIRALLDFGDMRDFEEASRGFVAPLPNDGVIANSAGEAVWDLRPYAFIERTEAAPDTVNPSLWRQCRLVMKGGLFKVTDGLYQVRNADVSNLTIFEGRSGIILADPLVSAETAKAALELYYAHRPRKPVVAVLYSHSHTDHYGGVRGVVDERDVKAGKVRIVAPVGFMEAAVAENVLAGTAMGRRAMYMYGNLLDPSPTGQVGSGLGLTLSSGTITLIAPTDLVTRTGQVMTIDGLDFEFMLAPDTEAPAEMHWFVRQFKALTAAENCCHTMHNIYTLRGAKIRDPLSWSKHLDETLALWGDRAELMYGMHNWPVWGGERVREMLTLGRDGYRFINDQTLRMANKGMRPDEIAEAVVFPASLERHWAMRGYYGTLRHNVKATYVKYLGWFDANPANLNPLPPADAARRYVEYMGGADAVMKRARKDFDRGEYRWVAEVMNRVVFADPGNTAARQLAADALEQMGYQAESGPWRNFYLSGAKELRQGVKPLTGGKSASLDILRGLTPDQIFDAMAVRLSADRAAGKRMAINVVFPERKETFALYLDNCALSHRANAQAPNPDATVTLSRDALLDVLLGKTTLAQAVEAKRATVQGDPEALPALIALGDDVDQWFAIVTP</sequence>
<dbReference type="Gene3D" id="3.60.15.30">
    <property type="entry name" value="Metallo-beta-lactamase domain"/>
    <property type="match status" value="1"/>
</dbReference>
<evidence type="ECO:0000256" key="6">
    <source>
        <dbReference type="ARBA" id="ARBA00066568"/>
    </source>
</evidence>
<feature type="chain" id="PRO_5027872969" description="Linear primary-alkylsulfatase" evidence="9">
    <location>
        <begin position="25"/>
        <end position="668"/>
    </location>
</feature>
<proteinExistence type="inferred from homology"/>
<dbReference type="Gene3D" id="1.25.40.880">
    <property type="entry name" value="Alkyl sulfatase, dimerisation domain"/>
    <property type="match status" value="1"/>
</dbReference>
<evidence type="ECO:0000256" key="1">
    <source>
        <dbReference type="ARBA" id="ARBA00001947"/>
    </source>
</evidence>
<keyword evidence="9" id="KW-0732">Signal</keyword>
<dbReference type="InterPro" id="IPR001279">
    <property type="entry name" value="Metallo-B-lactamas"/>
</dbReference>
<evidence type="ECO:0000256" key="7">
    <source>
        <dbReference type="ARBA" id="ARBA00068034"/>
    </source>
</evidence>
<dbReference type="Gene3D" id="3.30.1050.10">
    <property type="entry name" value="SCP2 sterol-binding domain"/>
    <property type="match status" value="1"/>
</dbReference>
<accession>A0A7C4EL44</accession>
<gene>
    <name evidence="11" type="ORF">ENR59_11065</name>
</gene>
<organism evidence="11">
    <name type="scientific">Fundidesulfovibrio putealis</name>
    <dbReference type="NCBI Taxonomy" id="270496"/>
    <lineage>
        <taxon>Bacteria</taxon>
        <taxon>Pseudomonadati</taxon>
        <taxon>Thermodesulfobacteriota</taxon>
        <taxon>Desulfovibrionia</taxon>
        <taxon>Desulfovibrionales</taxon>
        <taxon>Desulfovibrionaceae</taxon>
        <taxon>Fundidesulfovibrio</taxon>
    </lineage>
</organism>
<protein>
    <recommendedName>
        <fullName evidence="7">Linear primary-alkylsulfatase</fullName>
        <ecNumber evidence="6">3.1.6.21</ecNumber>
    </recommendedName>
    <alternativeName>
        <fullName evidence="8">Type III linear primary-alkylsulfatase</fullName>
    </alternativeName>
</protein>
<dbReference type="SMART" id="SM00849">
    <property type="entry name" value="Lactamase_B"/>
    <property type="match status" value="1"/>
</dbReference>
<evidence type="ECO:0000256" key="2">
    <source>
        <dbReference type="ARBA" id="ARBA00022723"/>
    </source>
</evidence>
<name>A0A7C4EL44_9BACT</name>
<dbReference type="FunFam" id="3.60.15.30:FF:000001">
    <property type="entry name" value="Alkyl/aryl-sulfatase BDS1"/>
    <property type="match status" value="1"/>
</dbReference>
<comment type="similarity">
    <text evidence="5">Belongs to the metallo-beta-lactamase superfamily. Type III sulfatase family.</text>
</comment>
<dbReference type="InterPro" id="IPR029228">
    <property type="entry name" value="Alkyl_sulf_dimr"/>
</dbReference>
<dbReference type="AlphaFoldDB" id="A0A7C4EL44"/>
<evidence type="ECO:0000256" key="9">
    <source>
        <dbReference type="SAM" id="SignalP"/>
    </source>
</evidence>
<dbReference type="GO" id="GO:0018741">
    <property type="term" value="F:linear primary-alkylsulfatase activity"/>
    <property type="evidence" value="ECO:0007669"/>
    <property type="project" value="UniProtKB-EC"/>
</dbReference>
<dbReference type="InterPro" id="IPR036866">
    <property type="entry name" value="RibonucZ/Hydroxyglut_hydro"/>
</dbReference>
<evidence type="ECO:0000256" key="5">
    <source>
        <dbReference type="ARBA" id="ARBA00033751"/>
    </source>
</evidence>
<dbReference type="SUPFAM" id="SSF55718">
    <property type="entry name" value="SCP-like"/>
    <property type="match status" value="1"/>
</dbReference>
<evidence type="ECO:0000259" key="10">
    <source>
        <dbReference type="SMART" id="SM00849"/>
    </source>
</evidence>
<reference evidence="11" key="1">
    <citation type="journal article" date="2020" name="mSystems">
        <title>Genome- and Community-Level Interaction Insights into Carbon Utilization and Element Cycling Functions of Hydrothermarchaeota in Hydrothermal Sediment.</title>
        <authorList>
            <person name="Zhou Z."/>
            <person name="Liu Y."/>
            <person name="Xu W."/>
            <person name="Pan J."/>
            <person name="Luo Z.H."/>
            <person name="Li M."/>
        </authorList>
    </citation>
    <scope>NUCLEOTIDE SEQUENCE [LARGE SCALE GENOMIC DNA]</scope>
    <source>
        <strain evidence="11">SpSt-413</strain>
    </source>
</reference>
<comment type="cofactor">
    <cofactor evidence="1">
        <name>Zn(2+)</name>
        <dbReference type="ChEBI" id="CHEBI:29105"/>
    </cofactor>
</comment>
<dbReference type="GO" id="GO:0046983">
    <property type="term" value="F:protein dimerization activity"/>
    <property type="evidence" value="ECO:0007669"/>
    <property type="project" value="InterPro"/>
</dbReference>
<dbReference type="Pfam" id="PF14864">
    <property type="entry name" value="Alkyl_sulf_C"/>
    <property type="match status" value="1"/>
</dbReference>
<evidence type="ECO:0000256" key="8">
    <source>
        <dbReference type="ARBA" id="ARBA00075789"/>
    </source>
</evidence>
<dbReference type="CDD" id="cd07710">
    <property type="entry name" value="arylsulfatase_Sdsa1-like_MBL-fold"/>
    <property type="match status" value="1"/>
</dbReference>
<evidence type="ECO:0000256" key="3">
    <source>
        <dbReference type="ARBA" id="ARBA00022801"/>
    </source>
</evidence>
<dbReference type="InterPro" id="IPR038536">
    <property type="entry name" value="Alkyl/aryl-sulf_dimr_sf"/>
</dbReference>
<feature type="domain" description="Metallo-beta-lactamase" evidence="10">
    <location>
        <begin position="139"/>
        <end position="361"/>
    </location>
</feature>